<gene>
    <name evidence="2" type="ORF">J5N97_026300</name>
</gene>
<feature type="region of interest" description="Disordered" evidence="1">
    <location>
        <begin position="40"/>
        <end position="177"/>
    </location>
</feature>
<feature type="compositionally biased region" description="Basic and acidic residues" evidence="1">
    <location>
        <begin position="47"/>
        <end position="58"/>
    </location>
</feature>
<evidence type="ECO:0000256" key="1">
    <source>
        <dbReference type="SAM" id="MobiDB-lite"/>
    </source>
</evidence>
<dbReference type="AlphaFoldDB" id="A0A9D5H6P2"/>
<feature type="compositionally biased region" description="Polar residues" evidence="1">
    <location>
        <begin position="93"/>
        <end position="102"/>
    </location>
</feature>
<organism evidence="2 3">
    <name type="scientific">Dioscorea zingiberensis</name>
    <dbReference type="NCBI Taxonomy" id="325984"/>
    <lineage>
        <taxon>Eukaryota</taxon>
        <taxon>Viridiplantae</taxon>
        <taxon>Streptophyta</taxon>
        <taxon>Embryophyta</taxon>
        <taxon>Tracheophyta</taxon>
        <taxon>Spermatophyta</taxon>
        <taxon>Magnoliopsida</taxon>
        <taxon>Liliopsida</taxon>
        <taxon>Dioscoreales</taxon>
        <taxon>Dioscoreaceae</taxon>
        <taxon>Dioscorea</taxon>
    </lineage>
</organism>
<sequence>MPCILWTSLGSRKYKILVGMERGQDPLPWNNGEMGEIAEDMEEETEASSKMDKTKENTKAAAKGNKHHDPRKKTMEQPETSLAGELRREGKTTRTGPASTQDRSVELRPPVGRTRTAAEKETCSTIIPSSVPRMPEHRGHVSQPQRPVKEKDMQPLIARDEGHATNREKRSERRLEPQLHADAFEPQKTNKGEWSLEREQHLTMVESGPEQHMHAKVVEPHACNPGGGAFFGGGPGQTGGSRNFPFFGNGPGGPYYNGITPGRDDAYGRTYPGYGANYPGINP</sequence>
<dbReference type="EMBL" id="JAGGNH010000008">
    <property type="protein sequence ID" value="KAJ0965162.1"/>
    <property type="molecule type" value="Genomic_DNA"/>
</dbReference>
<name>A0A9D5H6P2_9LILI</name>
<accession>A0A9D5H6P2</accession>
<dbReference type="Proteomes" id="UP001085076">
    <property type="component" value="Miscellaneous, Linkage group lg08"/>
</dbReference>
<proteinExistence type="predicted"/>
<evidence type="ECO:0000313" key="2">
    <source>
        <dbReference type="EMBL" id="KAJ0965162.1"/>
    </source>
</evidence>
<feature type="compositionally biased region" description="Basic and acidic residues" evidence="1">
    <location>
        <begin position="147"/>
        <end position="177"/>
    </location>
</feature>
<protein>
    <submittedName>
        <fullName evidence="2">Uncharacterized protein</fullName>
    </submittedName>
</protein>
<keyword evidence="3" id="KW-1185">Reference proteome</keyword>
<reference evidence="2" key="2">
    <citation type="journal article" date="2022" name="Hortic Res">
        <title>The genome of Dioscorea zingiberensis sheds light on the biosynthesis, origin and evolution of the medicinally important diosgenin saponins.</title>
        <authorList>
            <person name="Li Y."/>
            <person name="Tan C."/>
            <person name="Li Z."/>
            <person name="Guo J."/>
            <person name="Li S."/>
            <person name="Chen X."/>
            <person name="Wang C."/>
            <person name="Dai X."/>
            <person name="Yang H."/>
            <person name="Song W."/>
            <person name="Hou L."/>
            <person name="Xu J."/>
            <person name="Tong Z."/>
            <person name="Xu A."/>
            <person name="Yuan X."/>
            <person name="Wang W."/>
            <person name="Yang Q."/>
            <person name="Chen L."/>
            <person name="Sun Z."/>
            <person name="Wang K."/>
            <person name="Pan B."/>
            <person name="Chen J."/>
            <person name="Bao Y."/>
            <person name="Liu F."/>
            <person name="Qi X."/>
            <person name="Gang D.R."/>
            <person name="Wen J."/>
            <person name="Li J."/>
        </authorList>
    </citation>
    <scope>NUCLEOTIDE SEQUENCE</scope>
    <source>
        <strain evidence="2">Dzin_1.0</strain>
    </source>
</reference>
<reference evidence="2" key="1">
    <citation type="submission" date="2021-03" db="EMBL/GenBank/DDBJ databases">
        <authorList>
            <person name="Li Z."/>
            <person name="Yang C."/>
        </authorList>
    </citation>
    <scope>NUCLEOTIDE SEQUENCE</scope>
    <source>
        <strain evidence="2">Dzin_1.0</strain>
        <tissue evidence="2">Leaf</tissue>
    </source>
</reference>
<comment type="caution">
    <text evidence="2">The sequence shown here is derived from an EMBL/GenBank/DDBJ whole genome shotgun (WGS) entry which is preliminary data.</text>
</comment>
<evidence type="ECO:0000313" key="3">
    <source>
        <dbReference type="Proteomes" id="UP001085076"/>
    </source>
</evidence>